<keyword evidence="2" id="KW-1185">Reference proteome</keyword>
<evidence type="ECO:0000313" key="1">
    <source>
        <dbReference type="EMBL" id="GJE60736.1"/>
    </source>
</evidence>
<comment type="caution">
    <text evidence="1">The sequence shown here is derived from an EMBL/GenBank/DDBJ whole genome shotgun (WGS) entry which is preliminary data.</text>
</comment>
<organism evidence="1 2">
    <name type="scientific">Methylobacterium trifolii</name>
    <dbReference type="NCBI Taxonomy" id="1003092"/>
    <lineage>
        <taxon>Bacteria</taxon>
        <taxon>Pseudomonadati</taxon>
        <taxon>Pseudomonadota</taxon>
        <taxon>Alphaproteobacteria</taxon>
        <taxon>Hyphomicrobiales</taxon>
        <taxon>Methylobacteriaceae</taxon>
        <taxon>Methylobacterium</taxon>
    </lineage>
</organism>
<sequence length="99" mass="10784">MRRGGAPLPQERLEDLEGGRQAVLELRKRVADRIEADLALLDALDGDPDLEPSLGAVEPFDWQGQGTWAAGNCDERENADCVDCDGEAAFFPTALRRCA</sequence>
<dbReference type="Proteomes" id="UP001055057">
    <property type="component" value="Unassembled WGS sequence"/>
</dbReference>
<protein>
    <submittedName>
        <fullName evidence="1">Uncharacterized protein</fullName>
    </submittedName>
</protein>
<reference evidence="1" key="1">
    <citation type="journal article" date="2021" name="Front. Microbiol.">
        <title>Comprehensive Comparative Genomics and Phenotyping of Methylobacterium Species.</title>
        <authorList>
            <person name="Alessa O."/>
            <person name="Ogura Y."/>
            <person name="Fujitani Y."/>
            <person name="Takami H."/>
            <person name="Hayashi T."/>
            <person name="Sahin N."/>
            <person name="Tani A."/>
        </authorList>
    </citation>
    <scope>NUCLEOTIDE SEQUENCE</scope>
    <source>
        <strain evidence="1">DSM 23632</strain>
    </source>
</reference>
<dbReference type="EMBL" id="BPRB01000159">
    <property type="protein sequence ID" value="GJE60736.1"/>
    <property type="molecule type" value="Genomic_DNA"/>
</dbReference>
<proteinExistence type="predicted"/>
<gene>
    <name evidence="1" type="ORF">MPOCJGCO_2852</name>
</gene>
<dbReference type="RefSeq" id="WP_238183342.1">
    <property type="nucleotide sequence ID" value="NZ_BPRB01000159.1"/>
</dbReference>
<reference evidence="1" key="2">
    <citation type="submission" date="2021-08" db="EMBL/GenBank/DDBJ databases">
        <authorList>
            <person name="Tani A."/>
            <person name="Ola A."/>
            <person name="Ogura Y."/>
            <person name="Katsura K."/>
            <person name="Hayashi T."/>
        </authorList>
    </citation>
    <scope>NUCLEOTIDE SEQUENCE</scope>
    <source>
        <strain evidence="1">DSM 23632</strain>
    </source>
</reference>
<name>A0ABQ4TZW0_9HYPH</name>
<accession>A0ABQ4TZW0</accession>
<evidence type="ECO:0000313" key="2">
    <source>
        <dbReference type="Proteomes" id="UP001055057"/>
    </source>
</evidence>